<dbReference type="InterPro" id="IPR050474">
    <property type="entry name" value="Hel308_SKI2-like"/>
</dbReference>
<dbReference type="InterPro" id="IPR036390">
    <property type="entry name" value="WH_DNA-bd_sf"/>
</dbReference>
<dbReference type="SUPFAM" id="SSF46785">
    <property type="entry name" value="Winged helix' DNA-binding domain"/>
    <property type="match status" value="1"/>
</dbReference>
<dbReference type="SUPFAM" id="SSF158702">
    <property type="entry name" value="Sec63 N-terminal domain-like"/>
    <property type="match status" value="1"/>
</dbReference>
<dbReference type="PANTHER" id="PTHR47961">
    <property type="entry name" value="DNA POLYMERASE THETA, PUTATIVE (AFU_ORTHOLOGUE AFUA_1G05260)-RELATED"/>
    <property type="match status" value="1"/>
</dbReference>
<dbReference type="InterPro" id="IPR001650">
    <property type="entry name" value="Helicase_C-like"/>
</dbReference>
<dbReference type="Gene3D" id="3.40.50.300">
    <property type="entry name" value="P-loop containing nucleotide triphosphate hydrolases"/>
    <property type="match status" value="2"/>
</dbReference>
<dbReference type="PROSITE" id="PS51192">
    <property type="entry name" value="HELICASE_ATP_BIND_1"/>
    <property type="match status" value="1"/>
</dbReference>
<evidence type="ECO:0000256" key="2">
    <source>
        <dbReference type="ARBA" id="ARBA00022801"/>
    </source>
</evidence>
<dbReference type="PANTHER" id="PTHR47961:SF1">
    <property type="entry name" value="ATP-DEPENDENT HELICASE MJ1401-RELATED"/>
    <property type="match status" value="1"/>
</dbReference>
<name>A0ABU0IUA0_9CAUL</name>
<feature type="region of interest" description="Disordered" evidence="5">
    <location>
        <begin position="92"/>
        <end position="113"/>
    </location>
</feature>
<organism evidence="8 9">
    <name type="scientific">Caulobacter ginsengisoli</name>
    <dbReference type="NCBI Taxonomy" id="400775"/>
    <lineage>
        <taxon>Bacteria</taxon>
        <taxon>Pseudomonadati</taxon>
        <taxon>Pseudomonadota</taxon>
        <taxon>Alphaproteobacteria</taxon>
        <taxon>Caulobacterales</taxon>
        <taxon>Caulobacteraceae</taxon>
        <taxon>Caulobacter</taxon>
    </lineage>
</organism>
<evidence type="ECO:0000256" key="3">
    <source>
        <dbReference type="ARBA" id="ARBA00022806"/>
    </source>
</evidence>
<keyword evidence="2 8" id="KW-0378">Hydrolase</keyword>
<dbReference type="SMART" id="SM00490">
    <property type="entry name" value="HELICc"/>
    <property type="match status" value="1"/>
</dbReference>
<evidence type="ECO:0000259" key="7">
    <source>
        <dbReference type="PROSITE" id="PS51194"/>
    </source>
</evidence>
<dbReference type="Proteomes" id="UP001228905">
    <property type="component" value="Unassembled WGS sequence"/>
</dbReference>
<evidence type="ECO:0000259" key="6">
    <source>
        <dbReference type="PROSITE" id="PS51192"/>
    </source>
</evidence>
<evidence type="ECO:0000313" key="9">
    <source>
        <dbReference type="Proteomes" id="UP001228905"/>
    </source>
</evidence>
<reference evidence="8 9" key="1">
    <citation type="submission" date="2023-07" db="EMBL/GenBank/DDBJ databases">
        <title>Genomic Encyclopedia of Type Strains, Phase IV (KMG-IV): sequencing the most valuable type-strain genomes for metagenomic binning, comparative biology and taxonomic classification.</title>
        <authorList>
            <person name="Goeker M."/>
        </authorList>
    </citation>
    <scope>NUCLEOTIDE SEQUENCE [LARGE SCALE GENOMIC DNA]</scope>
    <source>
        <strain evidence="8 9">DSM 18695</strain>
    </source>
</reference>
<accession>A0ABU0IUA0</accession>
<dbReference type="GO" id="GO:0016787">
    <property type="term" value="F:hydrolase activity"/>
    <property type="evidence" value="ECO:0007669"/>
    <property type="project" value="UniProtKB-KW"/>
</dbReference>
<evidence type="ECO:0000313" key="8">
    <source>
        <dbReference type="EMBL" id="MDQ0465582.1"/>
    </source>
</evidence>
<dbReference type="InterPro" id="IPR027417">
    <property type="entry name" value="P-loop_NTPase"/>
</dbReference>
<dbReference type="InterPro" id="IPR014001">
    <property type="entry name" value="Helicase_ATP-bd"/>
</dbReference>
<proteinExistence type="predicted"/>
<evidence type="ECO:0000256" key="5">
    <source>
        <dbReference type="SAM" id="MobiDB-lite"/>
    </source>
</evidence>
<dbReference type="GO" id="GO:0004386">
    <property type="term" value="F:helicase activity"/>
    <property type="evidence" value="ECO:0007669"/>
    <property type="project" value="UniProtKB-KW"/>
</dbReference>
<dbReference type="EMBL" id="JAUSVS010000007">
    <property type="protein sequence ID" value="MDQ0465582.1"/>
    <property type="molecule type" value="Genomic_DNA"/>
</dbReference>
<dbReference type="InterPro" id="IPR036388">
    <property type="entry name" value="WH-like_DNA-bd_sf"/>
</dbReference>
<feature type="domain" description="Helicase C-terminal" evidence="7">
    <location>
        <begin position="243"/>
        <end position="432"/>
    </location>
</feature>
<dbReference type="Gene3D" id="1.10.3380.20">
    <property type="match status" value="1"/>
</dbReference>
<keyword evidence="3 8" id="KW-0347">Helicase</keyword>
<dbReference type="Pfam" id="PF00271">
    <property type="entry name" value="Helicase_C"/>
    <property type="match status" value="1"/>
</dbReference>
<keyword evidence="9" id="KW-1185">Reference proteome</keyword>
<keyword evidence="4" id="KW-0067">ATP-binding</keyword>
<feature type="domain" description="Helicase ATP-binding" evidence="6">
    <location>
        <begin position="36"/>
        <end position="202"/>
    </location>
</feature>
<protein>
    <submittedName>
        <fullName evidence="8">Helicase</fullName>
        <ecNumber evidence="8">3.6.4.-</ecNumber>
    </submittedName>
</protein>
<sequence>MLIDEIEAPGFTEDLKQCVKGWGISYFTQVQVAALKAGIVEGRSQIVCAPTSSGKTLVGEMAILAALERGKRCLYLVSHKALADQKYSDFSERFGDASPEPRASVGLSTGDRDEGEVSPQLLVATYEKALALMLSGQLELSASVVVADELQILGEDTRGPNIETLCAIFRRQGLDQFVALTATIGNAQELADWLNCALVSSHARDVELHQEIWNGNSAYRVQFGQEIGAPCHAGQVLPTDAVQVVRHLINMGRGPVLVFTESRNEASDMATRYSQSSVRTVDGMALAQQLELFSEPTESSQQLQQNAQKRVAFHTADLTSQERQVVEKGFVDSSFDVCFATSTLAAGVNFPFKSVVFPKLTYQYGDREGRMIARSDYRNMSGRAGRLGLHPEGFAILLPRNQRELAHANTVILPDNDNIDSQLVRLSMRRTVLALVTFGVVNKRELLTEFFQHSFYWHQIQERNPKKLDDVIATGLKSADWLIENKLVEEDYGLLLPTPVGKAVAQSGLLPTTAMAFLELLGKNADVLDREFERHIPALIHLVCGCDEFSGNRPSRFLPWPAGRAPVNSNGFLLAQPLLGPLDRTDNRTNQCAHALILFSRGEPERNIRHQTNIPSGQLHRLATDIAWVLDGLRKIASVPELGYSQTLTNQLSMLARQIQWGAPAEALDMLRVAQREGVPGFGRQRALALLQQGIQTFDQLLASAKDTLSAVLGSERRTTALLSAVATCLGFRGDRYRKVHIELAAKLGLTDVIDKCSSALGEEYETAMKALMEVERSWTVTTVDDGKQQNVPDLLLTLGNKSVLIECKTTTKNPPMIKKEDAFAVMQKAVDFDPAIFRATLGKPGYDEHSKKKVQAAKDITLIEHDVFVEGMLRVCAGKVSPSDFIDWIAMPGLTELERLGGSPSYEILREL</sequence>
<comment type="caution">
    <text evidence="8">The sequence shown here is derived from an EMBL/GenBank/DDBJ whole genome shotgun (WGS) entry which is preliminary data.</text>
</comment>
<dbReference type="SMART" id="SM00487">
    <property type="entry name" value="DEXDc"/>
    <property type="match status" value="1"/>
</dbReference>
<gene>
    <name evidence="8" type="ORF">QO010_003371</name>
</gene>
<dbReference type="Pfam" id="PF00270">
    <property type="entry name" value="DEAD"/>
    <property type="match status" value="1"/>
</dbReference>
<dbReference type="InterPro" id="IPR011545">
    <property type="entry name" value="DEAD/DEAH_box_helicase_dom"/>
</dbReference>
<evidence type="ECO:0000256" key="1">
    <source>
        <dbReference type="ARBA" id="ARBA00022741"/>
    </source>
</evidence>
<dbReference type="Gene3D" id="1.10.10.10">
    <property type="entry name" value="Winged helix-like DNA-binding domain superfamily/Winged helix DNA-binding domain"/>
    <property type="match status" value="1"/>
</dbReference>
<evidence type="ECO:0000256" key="4">
    <source>
        <dbReference type="ARBA" id="ARBA00022840"/>
    </source>
</evidence>
<dbReference type="RefSeq" id="WP_307351029.1">
    <property type="nucleotide sequence ID" value="NZ_JAUSVS010000007.1"/>
</dbReference>
<dbReference type="SUPFAM" id="SSF52540">
    <property type="entry name" value="P-loop containing nucleoside triphosphate hydrolases"/>
    <property type="match status" value="1"/>
</dbReference>
<keyword evidence="1" id="KW-0547">Nucleotide-binding</keyword>
<dbReference type="PROSITE" id="PS51194">
    <property type="entry name" value="HELICASE_CTER"/>
    <property type="match status" value="1"/>
</dbReference>
<dbReference type="EC" id="3.6.4.-" evidence="8"/>